<name>A0A026X0T0_OOCBI</name>
<dbReference type="OrthoDB" id="7551136at2759"/>
<dbReference type="AlphaFoldDB" id="A0A026X0T0"/>
<dbReference type="EMBL" id="KK107048">
    <property type="protein sequence ID" value="EZA61673.1"/>
    <property type="molecule type" value="Genomic_DNA"/>
</dbReference>
<reference evidence="1 2" key="1">
    <citation type="journal article" date="2014" name="Curr. Biol.">
        <title>The genome of the clonal raider ant Cerapachys biroi.</title>
        <authorList>
            <person name="Oxley P.R."/>
            <person name="Ji L."/>
            <person name="Fetter-Pruneda I."/>
            <person name="McKenzie S.K."/>
            <person name="Li C."/>
            <person name="Hu H."/>
            <person name="Zhang G."/>
            <person name="Kronauer D.J."/>
        </authorList>
    </citation>
    <scope>NUCLEOTIDE SEQUENCE [LARGE SCALE GENOMIC DNA]</scope>
</reference>
<sequence>MLSLGDKFSLPINSTQKTDRMNSTLGIIKNFEVKAYRLSDEVLNATRNAIANLLQKFLDKRHHTNYIDRHINSAFNYCKKFFRNNDDLMVTRADKGQVTVILNRSDYYDKMSLLLEDTTAYKKLNKDLTKRITNKINAMVKV</sequence>
<protein>
    <submittedName>
        <fullName evidence="1">Uncharacterized protein</fullName>
    </submittedName>
</protein>
<dbReference type="Proteomes" id="UP000053097">
    <property type="component" value="Unassembled WGS sequence"/>
</dbReference>
<dbReference type="OMA" id="EDTTAYK"/>
<organism evidence="1 2">
    <name type="scientific">Ooceraea biroi</name>
    <name type="common">Clonal raider ant</name>
    <name type="synonym">Cerapachys biroi</name>
    <dbReference type="NCBI Taxonomy" id="2015173"/>
    <lineage>
        <taxon>Eukaryota</taxon>
        <taxon>Metazoa</taxon>
        <taxon>Ecdysozoa</taxon>
        <taxon>Arthropoda</taxon>
        <taxon>Hexapoda</taxon>
        <taxon>Insecta</taxon>
        <taxon>Pterygota</taxon>
        <taxon>Neoptera</taxon>
        <taxon>Endopterygota</taxon>
        <taxon>Hymenoptera</taxon>
        <taxon>Apocrita</taxon>
        <taxon>Aculeata</taxon>
        <taxon>Formicoidea</taxon>
        <taxon>Formicidae</taxon>
        <taxon>Dorylinae</taxon>
        <taxon>Ooceraea</taxon>
    </lineage>
</organism>
<gene>
    <name evidence="1" type="ORF">X777_10505</name>
</gene>
<accession>A0A026X0T0</accession>
<evidence type="ECO:0000313" key="2">
    <source>
        <dbReference type="Proteomes" id="UP000053097"/>
    </source>
</evidence>
<proteinExistence type="predicted"/>
<evidence type="ECO:0000313" key="1">
    <source>
        <dbReference type="EMBL" id="EZA61673.1"/>
    </source>
</evidence>
<keyword evidence="2" id="KW-1185">Reference proteome</keyword>